<keyword evidence="2" id="KW-1185">Reference proteome</keyword>
<sequence length="321" mass="37654">MPITGEDFEQLVEPFFKKLFQDMGFLVIQVRKQTAGTQNGFDVSVLFLDDNEFEREFFIECKYYTSTKLDWSEIFSKQVQLDSSNHDATAFIALSPLRNLSNIDHNIQAKQTKAFKFPVDFWTPDKDIEKMFALDKNLYQKIYDKPCSLVLDEAKELQRLKIIVNLLISKKDLLRHANLIKMPVATFPIDGDEEMVTSLDLKLNSICKPDDQYRIIYHKARADYKVYLESLVDVHSELRTRILNWEENMRLKASRLTHNFKMDDNYTPQKFFSDFFNEAEKEILTFYGENELKGDKEKLLCGIVFELAAQCPLDWRKNGTD</sequence>
<evidence type="ECO:0000313" key="2">
    <source>
        <dbReference type="Proteomes" id="UP001501772"/>
    </source>
</evidence>
<evidence type="ECO:0000313" key="1">
    <source>
        <dbReference type="EMBL" id="GAA4196113.1"/>
    </source>
</evidence>
<proteinExistence type="predicted"/>
<name>A0ABP8B304_9SPHI</name>
<dbReference type="EMBL" id="BAABBY010000001">
    <property type="protein sequence ID" value="GAA4196113.1"/>
    <property type="molecule type" value="Genomic_DNA"/>
</dbReference>
<reference evidence="2" key="1">
    <citation type="journal article" date="2019" name="Int. J. Syst. Evol. Microbiol.">
        <title>The Global Catalogue of Microorganisms (GCM) 10K type strain sequencing project: providing services to taxonomists for standard genome sequencing and annotation.</title>
        <authorList>
            <consortium name="The Broad Institute Genomics Platform"/>
            <consortium name="The Broad Institute Genome Sequencing Center for Infectious Disease"/>
            <person name="Wu L."/>
            <person name="Ma J."/>
        </authorList>
    </citation>
    <scope>NUCLEOTIDE SEQUENCE [LARGE SCALE GENOMIC DNA]</scope>
    <source>
        <strain evidence="2">JCM 17626</strain>
    </source>
</reference>
<accession>A0ABP8B304</accession>
<organism evidence="1 2">
    <name type="scientific">Pedobacter jeongneungensis</name>
    <dbReference type="NCBI Taxonomy" id="947309"/>
    <lineage>
        <taxon>Bacteria</taxon>
        <taxon>Pseudomonadati</taxon>
        <taxon>Bacteroidota</taxon>
        <taxon>Sphingobacteriia</taxon>
        <taxon>Sphingobacteriales</taxon>
        <taxon>Sphingobacteriaceae</taxon>
        <taxon>Pedobacter</taxon>
    </lineage>
</organism>
<protein>
    <recommendedName>
        <fullName evidence="3">Restriction endonuclease</fullName>
    </recommendedName>
</protein>
<dbReference type="Proteomes" id="UP001501772">
    <property type="component" value="Unassembled WGS sequence"/>
</dbReference>
<comment type="caution">
    <text evidence="1">The sequence shown here is derived from an EMBL/GenBank/DDBJ whole genome shotgun (WGS) entry which is preliminary data.</text>
</comment>
<dbReference type="RefSeq" id="WP_344848351.1">
    <property type="nucleotide sequence ID" value="NZ_BAABBY010000001.1"/>
</dbReference>
<evidence type="ECO:0008006" key="3">
    <source>
        <dbReference type="Google" id="ProtNLM"/>
    </source>
</evidence>
<gene>
    <name evidence="1" type="ORF">GCM10022289_01300</name>
</gene>